<name>A0A481YP00_9VIRU</name>
<protein>
    <submittedName>
        <fullName evidence="1">Uncharacterized protein</fullName>
    </submittedName>
</protein>
<organism evidence="1">
    <name type="scientific">Pithovirus LCDPAC02</name>
    <dbReference type="NCBI Taxonomy" id="2506601"/>
    <lineage>
        <taxon>Viruses</taxon>
        <taxon>Pithoviruses</taxon>
    </lineage>
</organism>
<gene>
    <name evidence="1" type="ORF">LCDPAC02_00580</name>
</gene>
<sequence length="182" mass="21124">MLSLFFEGPENPNECIVALKKFTIIHYIQRLGLDDFTIFSNAVAKGIEYGLGKDIVSVKDRQLISNLVLCLGEYMLDKCYSEVEAGLTVDVYTKHGKCKCNITGDMLQVKRSSDKKKIFTIDFQNNQEWDFTEEKVEYQNKSRKSILISNFGKEISLIFLSVTYYKKFKVFIEKVYRSYNLL</sequence>
<dbReference type="EMBL" id="MK500299">
    <property type="protein sequence ID" value="QBK84859.1"/>
    <property type="molecule type" value="Genomic_DNA"/>
</dbReference>
<accession>A0A481YP00</accession>
<proteinExistence type="predicted"/>
<evidence type="ECO:0000313" key="1">
    <source>
        <dbReference type="EMBL" id="QBK84859.1"/>
    </source>
</evidence>
<reference evidence="1" key="1">
    <citation type="journal article" date="2019" name="MBio">
        <title>Virus Genomes from Deep Sea Sediments Expand the Ocean Megavirome and Support Independent Origins of Viral Gigantism.</title>
        <authorList>
            <person name="Backstrom D."/>
            <person name="Yutin N."/>
            <person name="Jorgensen S.L."/>
            <person name="Dharamshi J."/>
            <person name="Homa F."/>
            <person name="Zaremba-Niedwiedzka K."/>
            <person name="Spang A."/>
            <person name="Wolf Y.I."/>
            <person name="Koonin E.V."/>
            <person name="Ettema T.J."/>
        </authorList>
    </citation>
    <scope>NUCLEOTIDE SEQUENCE</scope>
</reference>